<comment type="caution">
    <text evidence="1">The sequence shown here is derived from an EMBL/GenBank/DDBJ whole genome shotgun (WGS) entry which is preliminary data.</text>
</comment>
<evidence type="ECO:0000313" key="2">
    <source>
        <dbReference type="Proteomes" id="UP001153050"/>
    </source>
</evidence>
<proteinExistence type="predicted"/>
<organism evidence="1 2">
    <name type="scientific">Mesorhizobium escarrei</name>
    <dbReference type="NCBI Taxonomy" id="666018"/>
    <lineage>
        <taxon>Bacteria</taxon>
        <taxon>Pseudomonadati</taxon>
        <taxon>Pseudomonadota</taxon>
        <taxon>Alphaproteobacteria</taxon>
        <taxon>Hyphomicrobiales</taxon>
        <taxon>Phyllobacteriaceae</taxon>
        <taxon>Mesorhizobium</taxon>
    </lineage>
</organism>
<evidence type="ECO:0008006" key="3">
    <source>
        <dbReference type="Google" id="ProtNLM"/>
    </source>
</evidence>
<dbReference type="EMBL" id="CAKXZT010000002">
    <property type="protein sequence ID" value="CAH2395162.1"/>
    <property type="molecule type" value="Genomic_DNA"/>
</dbReference>
<sequence length="89" mass="9933">MRLTLFFSVTLPPIEHDSESVVAPSHCLLDRELELSPTSGALAHVLEANEIGAIRLRRSLEALRLDRQRSPNSPKRCAVVELTPLQNSY</sequence>
<keyword evidence="2" id="KW-1185">Reference proteome</keyword>
<evidence type="ECO:0000313" key="1">
    <source>
        <dbReference type="EMBL" id="CAH2395162.1"/>
    </source>
</evidence>
<reference evidence="1 2" key="1">
    <citation type="submission" date="2022-03" db="EMBL/GenBank/DDBJ databases">
        <authorList>
            <person name="Brunel B."/>
        </authorList>
    </citation>
    <scope>NUCLEOTIDE SEQUENCE [LARGE SCALE GENOMIC DNA]</scope>
    <source>
        <strain evidence="1">STM5069sample</strain>
    </source>
</reference>
<gene>
    <name evidence="1" type="ORF">MES5069_100025</name>
</gene>
<name>A0ABN8JAP9_9HYPH</name>
<dbReference type="Proteomes" id="UP001153050">
    <property type="component" value="Unassembled WGS sequence"/>
</dbReference>
<accession>A0ABN8JAP9</accession>
<protein>
    <recommendedName>
        <fullName evidence="3">Secreted protein</fullName>
    </recommendedName>
</protein>